<dbReference type="EMBL" id="BGPR01000026">
    <property type="protein sequence ID" value="GBL81685.1"/>
    <property type="molecule type" value="Genomic_DNA"/>
</dbReference>
<evidence type="ECO:0000313" key="1">
    <source>
        <dbReference type="EMBL" id="GBL81685.1"/>
    </source>
</evidence>
<proteinExistence type="predicted"/>
<reference evidence="1 2" key="1">
    <citation type="journal article" date="2019" name="Sci. Rep.">
        <title>Orb-weaving spider Araneus ventricosus genome elucidates the spidroin gene catalogue.</title>
        <authorList>
            <person name="Kono N."/>
            <person name="Nakamura H."/>
            <person name="Ohtoshi R."/>
            <person name="Moran D.A.P."/>
            <person name="Shinohara A."/>
            <person name="Yoshida Y."/>
            <person name="Fujiwara M."/>
            <person name="Mori M."/>
            <person name="Tomita M."/>
            <person name="Arakawa K."/>
        </authorList>
    </citation>
    <scope>NUCLEOTIDE SEQUENCE [LARGE SCALE GENOMIC DNA]</scope>
</reference>
<evidence type="ECO:0000313" key="2">
    <source>
        <dbReference type="Proteomes" id="UP000499080"/>
    </source>
</evidence>
<gene>
    <name evidence="1" type="ORF">AVEN_93468_1</name>
</gene>
<name>A0A4Y2AR63_ARAVE</name>
<dbReference type="AlphaFoldDB" id="A0A4Y2AR63"/>
<accession>A0A4Y2AR63</accession>
<keyword evidence="2" id="KW-1185">Reference proteome</keyword>
<protein>
    <recommendedName>
        <fullName evidence="3">DDE-1 domain-containing protein</fullName>
    </recommendedName>
</protein>
<sequence length="121" mass="13940">MTEDAWEGVTKRTLTSAWKKLWSLSNVTLRSPRHYPVELMVNAIVSLAKIRGLEVDSIHIDQLVEEHSQQLTTEEVMELHRVLQQEVMEESLSEEEEVTAEQKSSSTMREMLKAWRTVASS</sequence>
<dbReference type="Proteomes" id="UP000499080">
    <property type="component" value="Unassembled WGS sequence"/>
</dbReference>
<comment type="caution">
    <text evidence="1">The sequence shown here is derived from an EMBL/GenBank/DDBJ whole genome shotgun (WGS) entry which is preliminary data.</text>
</comment>
<dbReference type="OrthoDB" id="7422307at2759"/>
<evidence type="ECO:0008006" key="3">
    <source>
        <dbReference type="Google" id="ProtNLM"/>
    </source>
</evidence>
<organism evidence="1 2">
    <name type="scientific">Araneus ventricosus</name>
    <name type="common">Orbweaver spider</name>
    <name type="synonym">Epeira ventricosa</name>
    <dbReference type="NCBI Taxonomy" id="182803"/>
    <lineage>
        <taxon>Eukaryota</taxon>
        <taxon>Metazoa</taxon>
        <taxon>Ecdysozoa</taxon>
        <taxon>Arthropoda</taxon>
        <taxon>Chelicerata</taxon>
        <taxon>Arachnida</taxon>
        <taxon>Araneae</taxon>
        <taxon>Araneomorphae</taxon>
        <taxon>Entelegynae</taxon>
        <taxon>Araneoidea</taxon>
        <taxon>Araneidae</taxon>
        <taxon>Araneus</taxon>
    </lineage>
</organism>